<accession>A0A6P1Q1U9</accession>
<sequence>MKELTSTEIAHVSGAGIISDFAKNIGVAIGSIVDNALKDRGLQSSAEESAGLLASGIGRILELDVFGAISEMGAGIVGIVNNSIDVIKQRKGQAEA</sequence>
<gene>
    <name evidence="1" type="ORF">C7M51_02866</name>
</gene>
<proteinExistence type="predicted"/>
<keyword evidence="2" id="KW-1185">Reference proteome</keyword>
<reference evidence="1 2" key="1">
    <citation type="submission" date="2018-03" db="EMBL/GenBank/DDBJ databases">
        <title>Pantoea intestinalis SRCM103226 isolated form the mealworm.</title>
        <authorList>
            <person name="Jeong D.-Y."/>
            <person name="Kim J.W."/>
        </authorList>
    </citation>
    <scope>NUCLEOTIDE SEQUENCE [LARGE SCALE GENOMIC DNA]</scope>
    <source>
        <strain evidence="1 2">SRCM103226</strain>
    </source>
</reference>
<organism evidence="1 2">
    <name type="scientific">Mixta intestinalis</name>
    <dbReference type="NCBI Taxonomy" id="1615494"/>
    <lineage>
        <taxon>Bacteria</taxon>
        <taxon>Pseudomonadati</taxon>
        <taxon>Pseudomonadota</taxon>
        <taxon>Gammaproteobacteria</taxon>
        <taxon>Enterobacterales</taxon>
        <taxon>Erwiniaceae</taxon>
        <taxon>Mixta</taxon>
    </lineage>
</organism>
<dbReference type="AlphaFoldDB" id="A0A6P1Q1U9"/>
<evidence type="ECO:0000313" key="1">
    <source>
        <dbReference type="EMBL" id="QHM72553.1"/>
    </source>
</evidence>
<evidence type="ECO:0000313" key="2">
    <source>
        <dbReference type="Proteomes" id="UP000464053"/>
    </source>
</evidence>
<protein>
    <submittedName>
        <fullName evidence="1">Uncharacterized protein</fullName>
    </submittedName>
</protein>
<name>A0A6P1Q1U9_9GAMM</name>
<dbReference type="KEGG" id="mint:C7M51_02866"/>
<dbReference type="EMBL" id="CP028271">
    <property type="protein sequence ID" value="QHM72553.1"/>
    <property type="molecule type" value="Genomic_DNA"/>
</dbReference>
<dbReference type="RefSeq" id="WP_208852102.1">
    <property type="nucleotide sequence ID" value="NZ_CP028271.1"/>
</dbReference>
<dbReference type="Proteomes" id="UP000464053">
    <property type="component" value="Chromosome"/>
</dbReference>